<feature type="binding site" evidence="5">
    <location>
        <position position="232"/>
    </location>
    <ligand>
        <name>3-dehydroquinate</name>
        <dbReference type="ChEBI" id="CHEBI:32364"/>
    </ligand>
</feature>
<comment type="catalytic activity">
    <reaction evidence="1 5">
        <text>3-dehydroquinate = 3-dehydroshikimate + H2O</text>
        <dbReference type="Rhea" id="RHEA:21096"/>
        <dbReference type="ChEBI" id="CHEBI:15377"/>
        <dbReference type="ChEBI" id="CHEBI:16630"/>
        <dbReference type="ChEBI" id="CHEBI:32364"/>
        <dbReference type="EC" id="4.2.1.10"/>
    </reaction>
</comment>
<dbReference type="EMBL" id="UGPG01000001">
    <property type="protein sequence ID" value="STY45340.1"/>
    <property type="molecule type" value="Genomic_DNA"/>
</dbReference>
<evidence type="ECO:0000313" key="7">
    <source>
        <dbReference type="Proteomes" id="UP000254879"/>
    </source>
</evidence>
<dbReference type="Proteomes" id="UP000254879">
    <property type="component" value="Unassembled WGS sequence"/>
</dbReference>
<feature type="binding site" evidence="5">
    <location>
        <position position="81"/>
    </location>
    <ligand>
        <name>3-dehydroquinate</name>
        <dbReference type="ChEBI" id="CHEBI:32364"/>
    </ligand>
</feature>
<dbReference type="AlphaFoldDB" id="A0A378MG40"/>
<keyword evidence="4 5" id="KW-0704">Schiff base</keyword>
<comment type="subunit">
    <text evidence="5">Homodimer.</text>
</comment>
<feature type="binding site" evidence="5">
    <location>
        <position position="228"/>
    </location>
    <ligand>
        <name>3-dehydroquinate</name>
        <dbReference type="ChEBI" id="CHEBI:32364"/>
    </ligand>
</feature>
<gene>
    <name evidence="5 6" type="primary">aroD</name>
    <name evidence="6" type="ORF">NCTC10815_02715</name>
</gene>
<dbReference type="RefSeq" id="WP_115346279.1">
    <property type="nucleotide sequence ID" value="NZ_UGPG01000001.1"/>
</dbReference>
<evidence type="ECO:0000256" key="2">
    <source>
        <dbReference type="ARBA" id="ARBA00023141"/>
    </source>
</evidence>
<dbReference type="EC" id="4.2.1.10" evidence="5"/>
<name>A0A378MG40_LISGR</name>
<dbReference type="PANTHER" id="PTHR43699">
    <property type="entry name" value="3-DEHYDROQUINATE DEHYDRATASE"/>
    <property type="match status" value="1"/>
</dbReference>
<proteinExistence type="inferred from homology"/>
<organism evidence="6 7">
    <name type="scientific">Listeria grayi</name>
    <name type="common">Listeria murrayi</name>
    <dbReference type="NCBI Taxonomy" id="1641"/>
    <lineage>
        <taxon>Bacteria</taxon>
        <taxon>Bacillati</taxon>
        <taxon>Bacillota</taxon>
        <taxon>Bacilli</taxon>
        <taxon>Bacillales</taxon>
        <taxon>Listeriaceae</taxon>
        <taxon>Listeria</taxon>
    </lineage>
</organism>
<accession>A0A378MG40</accession>
<evidence type="ECO:0000313" key="6">
    <source>
        <dbReference type="EMBL" id="STY45340.1"/>
    </source>
</evidence>
<dbReference type="HAMAP" id="MF_00214">
    <property type="entry name" value="AroD"/>
    <property type="match status" value="1"/>
</dbReference>
<feature type="active site" description="Proton donor/acceptor" evidence="5">
    <location>
        <position position="140"/>
    </location>
</feature>
<dbReference type="NCBIfam" id="TIGR01093">
    <property type="entry name" value="aroD"/>
    <property type="match status" value="1"/>
</dbReference>
<dbReference type="PANTHER" id="PTHR43699:SF1">
    <property type="entry name" value="3-DEHYDROQUINATE DEHYDRATASE"/>
    <property type="match status" value="1"/>
</dbReference>
<dbReference type="UniPathway" id="UPA00053">
    <property type="reaction ID" value="UER00086"/>
</dbReference>
<dbReference type="InterPro" id="IPR050146">
    <property type="entry name" value="Type-I_3-dehydroquinase"/>
</dbReference>
<keyword evidence="2 5" id="KW-0057">Aromatic amino acid biosynthesis</keyword>
<dbReference type="GO" id="GO:0009073">
    <property type="term" value="P:aromatic amino acid family biosynthetic process"/>
    <property type="evidence" value="ECO:0007669"/>
    <property type="project" value="UniProtKB-KW"/>
</dbReference>
<feature type="binding site" evidence="5">
    <location>
        <begin position="46"/>
        <end position="48"/>
    </location>
    <ligand>
        <name>3-dehydroquinate</name>
        <dbReference type="ChEBI" id="CHEBI:32364"/>
    </ligand>
</feature>
<dbReference type="Gene3D" id="3.20.20.70">
    <property type="entry name" value="Aldolase class I"/>
    <property type="match status" value="1"/>
</dbReference>
<evidence type="ECO:0000256" key="4">
    <source>
        <dbReference type="ARBA" id="ARBA00023270"/>
    </source>
</evidence>
<comment type="function">
    <text evidence="5">Involved in the third step of the chorismate pathway, which leads to the biosynthesis of aromatic amino acids. Catalyzes the cis-dehydration of 3-dehydroquinate (DHQ) and introduces the first double bond of the aromatic ring to yield 3-dehydroshikimate.</text>
</comment>
<evidence type="ECO:0000256" key="1">
    <source>
        <dbReference type="ARBA" id="ARBA00001864"/>
    </source>
</evidence>
<protein>
    <recommendedName>
        <fullName evidence="5">3-dehydroquinate dehydratase</fullName>
        <shortName evidence="5">3-dehydroquinase</shortName>
        <ecNumber evidence="5">4.2.1.10</ecNumber>
    </recommendedName>
    <alternativeName>
        <fullName evidence="5">Type I DHQase</fullName>
    </alternativeName>
    <alternativeName>
        <fullName evidence="5">Type I dehydroquinase</fullName>
        <shortName evidence="5">DHQ1</shortName>
    </alternativeName>
</protein>
<feature type="binding site" evidence="5">
    <location>
        <position position="209"/>
    </location>
    <ligand>
        <name>3-dehydroquinate</name>
        <dbReference type="ChEBI" id="CHEBI:32364"/>
    </ligand>
</feature>
<dbReference type="GO" id="GO:0009423">
    <property type="term" value="P:chorismate biosynthetic process"/>
    <property type="evidence" value="ECO:0007669"/>
    <property type="project" value="UniProtKB-UniRule"/>
</dbReference>
<dbReference type="Pfam" id="PF01487">
    <property type="entry name" value="DHquinase_I"/>
    <property type="match status" value="1"/>
</dbReference>
<dbReference type="GO" id="GO:0003855">
    <property type="term" value="F:3-dehydroquinate dehydratase activity"/>
    <property type="evidence" value="ECO:0007669"/>
    <property type="project" value="UniProtKB-UniRule"/>
</dbReference>
<evidence type="ECO:0000256" key="3">
    <source>
        <dbReference type="ARBA" id="ARBA00023239"/>
    </source>
</evidence>
<dbReference type="CDD" id="cd00502">
    <property type="entry name" value="DHQase_I"/>
    <property type="match status" value="1"/>
</dbReference>
<comment type="similarity">
    <text evidence="5">Belongs to the type-I 3-dehydroquinase family.</text>
</comment>
<dbReference type="InterPro" id="IPR001381">
    <property type="entry name" value="DHquinase_I"/>
</dbReference>
<keyword evidence="5" id="KW-0028">Amino-acid biosynthesis</keyword>
<feature type="active site" description="Schiff-base intermediate with substrate" evidence="5">
    <location>
        <position position="167"/>
    </location>
</feature>
<keyword evidence="3 5" id="KW-0456">Lyase</keyword>
<evidence type="ECO:0000256" key="5">
    <source>
        <dbReference type="HAMAP-Rule" id="MF_00214"/>
    </source>
</evidence>
<dbReference type="GO" id="GO:0046279">
    <property type="term" value="P:3,4-dihydroxybenzoate biosynthetic process"/>
    <property type="evidence" value="ECO:0007669"/>
    <property type="project" value="TreeGrafter"/>
</dbReference>
<dbReference type="InterPro" id="IPR013785">
    <property type="entry name" value="Aldolase_TIM"/>
</dbReference>
<reference evidence="6 7" key="1">
    <citation type="submission" date="2018-06" db="EMBL/GenBank/DDBJ databases">
        <authorList>
            <consortium name="Pathogen Informatics"/>
            <person name="Doyle S."/>
        </authorList>
    </citation>
    <scope>NUCLEOTIDE SEQUENCE [LARGE SCALE GENOMIC DNA]</scope>
    <source>
        <strain evidence="7">NCTC 10815</strain>
    </source>
</reference>
<comment type="pathway">
    <text evidence="5">Metabolic intermediate biosynthesis; chorismate biosynthesis; chorismate from D-erythrose 4-phosphate and phosphoenolpyruvate: step 3/7.</text>
</comment>
<comment type="caution">
    <text evidence="5">Lacks conserved residue(s) required for the propagation of feature annotation.</text>
</comment>
<dbReference type="FunFam" id="3.20.20.70:FF:000047">
    <property type="entry name" value="3-dehydroquinate dehydratase"/>
    <property type="match status" value="1"/>
</dbReference>
<dbReference type="GO" id="GO:0008652">
    <property type="term" value="P:amino acid biosynthetic process"/>
    <property type="evidence" value="ECO:0007669"/>
    <property type="project" value="UniProtKB-KW"/>
</dbReference>
<sequence>METLTIRETAFGSGLPKICVPIMGDTVEELLEEATLATEQQVDVVEWRADFFTDLLNEGAVKKAAALLRERLQIPVIFTVRTKREGGTLEISDADYAAVIRSASTWGTIDMVDVELTQPDLETLLAAVKHTATRIILSSHDFEKTPSADELTARLLRMVQLGADLPKIAVMPKNSTDVLVLLRVAEHFKQQYGRPFIAISMGHKGMISRVSGELFGSVLTFGTLEKASAPGQVEVEQLRSLLELFHDTSLL</sequence>
<dbReference type="SUPFAM" id="SSF51569">
    <property type="entry name" value="Aldolase"/>
    <property type="match status" value="1"/>
</dbReference>